<dbReference type="EMBL" id="CADEPI010000008">
    <property type="protein sequence ID" value="CAB3362303.1"/>
    <property type="molecule type" value="Genomic_DNA"/>
</dbReference>
<dbReference type="GO" id="GO:0030015">
    <property type="term" value="C:CCR4-NOT core complex"/>
    <property type="evidence" value="ECO:0007669"/>
    <property type="project" value="InterPro"/>
</dbReference>
<dbReference type="Gene3D" id="1.25.40.180">
    <property type="match status" value="1"/>
</dbReference>
<dbReference type="PANTHER" id="PTHR13162">
    <property type="entry name" value="CCR4-NOT TRANSCRIPTION COMPLEX"/>
    <property type="match status" value="1"/>
</dbReference>
<evidence type="ECO:0000259" key="3">
    <source>
        <dbReference type="Pfam" id="PF16415"/>
    </source>
</evidence>
<comment type="caution">
    <text evidence="5">The sequence shown here is derived from an EMBL/GenBank/DDBJ whole genome shotgun (WGS) entry which is preliminary data.</text>
</comment>
<feature type="domain" description="CCR4-NOT transcription complex subunit 1 CAF1-binding" evidence="3">
    <location>
        <begin position="81"/>
        <end position="211"/>
    </location>
</feature>
<reference evidence="5 6" key="1">
    <citation type="submission" date="2020-04" db="EMBL/GenBank/DDBJ databases">
        <authorList>
            <person name="Alioto T."/>
            <person name="Alioto T."/>
            <person name="Gomez Garrido J."/>
        </authorList>
    </citation>
    <scope>NUCLEOTIDE SEQUENCE [LARGE SCALE GENOMIC DNA]</scope>
</reference>
<dbReference type="GO" id="GO:0000932">
    <property type="term" value="C:P-body"/>
    <property type="evidence" value="ECO:0007669"/>
    <property type="project" value="TreeGrafter"/>
</dbReference>
<dbReference type="GO" id="GO:0000288">
    <property type="term" value="P:nuclear-transcribed mRNA catabolic process, deadenylation-dependent decay"/>
    <property type="evidence" value="ECO:0007669"/>
    <property type="project" value="TreeGrafter"/>
</dbReference>
<feature type="compositionally biased region" description="Basic and acidic residues" evidence="1">
    <location>
        <begin position="1"/>
        <end position="22"/>
    </location>
</feature>
<dbReference type="Gene3D" id="1.25.40.790">
    <property type="match status" value="1"/>
</dbReference>
<dbReference type="PANTHER" id="PTHR13162:SF8">
    <property type="entry name" value="CCR4-NOT TRANSCRIPTION COMPLEX SUBUNIT 1"/>
    <property type="match status" value="1"/>
</dbReference>
<evidence type="ECO:0000313" key="5">
    <source>
        <dbReference type="EMBL" id="CAB3362303.1"/>
    </source>
</evidence>
<dbReference type="InterPro" id="IPR007196">
    <property type="entry name" value="CCR4-Not_Not1_C"/>
</dbReference>
<dbReference type="GO" id="GO:0060090">
    <property type="term" value="F:molecular adaptor activity"/>
    <property type="evidence" value="ECO:0007669"/>
    <property type="project" value="TreeGrafter"/>
</dbReference>
<dbReference type="InterPro" id="IPR055454">
    <property type="entry name" value="CNOT1-like_NOT1_connector"/>
</dbReference>
<dbReference type="InterPro" id="IPR032191">
    <property type="entry name" value="CNOT1_CAF1_bind"/>
</dbReference>
<dbReference type="AlphaFoldDB" id="A0A8S1BZG9"/>
<evidence type="ECO:0000256" key="1">
    <source>
        <dbReference type="SAM" id="MobiDB-lite"/>
    </source>
</evidence>
<sequence length="714" mass="82942">MMMNRREYEKKQAQRRAIEKPRAQQRKISMDRLCSILNSADQFDLQKECEELIVDGNEYETAKNLLIEAFLTTQKIDHWVDLASRLSTPTLMERIVELMELLINVTYDVNVSGGLGKFFGLLTLAKNKPILINDFDVLSLLENCREDERPTTISFVTQLLVHGCVKSKVFKPPNPWTMAVIRALGKLCFEENTSDDMKEEFRRMCITLNVTEIFNNCKLGQKLRQKLACFRLEDFSSIWIKERMRDLKDAVEVISKKPGQSSADSLVNFVMQNLLSYTQRPVKHGSQLVAFRTVNLDVLRAMKGSDAFGADFTNACIVKSILTGPVKTRFSLEIVDTLTQFDILDIRRLDEGIVHTMDSGKNTSIVHFGIRLVQQYIFDWEKFLDNEKVLCRTINKLYTICTSDSTPPSNELLKLIWQLKKNKYPYFHEHQRHFEEKMHILLKAWIREYRSLDFDEDHCLTISNFMKNKQVFEFLQTDEQIRQFCFHGIQMCVKQYCYICKHKDSNATTSCNNCCHVTDAFTLLVALLTERKSDFTASLNLYQNIFDTQCCALLQHEKLGSGFNQWPYQRILGNLFSLISNNHTSKLVKREIALVLYDTLRTLRPSHVPIFTSAWVKMVSNEDLMKSLLITRADLYWSYYAQLLIDAFEFLATTFVWNKDIPKLVGHFFLEIMKVLRLLNASYPEFFQKLNSNDYGIPSNGVQMIYMVGSRGTE</sequence>
<evidence type="ECO:0000259" key="2">
    <source>
        <dbReference type="Pfam" id="PF04054"/>
    </source>
</evidence>
<feature type="region of interest" description="Disordered" evidence="1">
    <location>
        <begin position="1"/>
        <end position="24"/>
    </location>
</feature>
<feature type="domain" description="CCR4-NOT transcription complex subunit 1-like NOT1 connector" evidence="4">
    <location>
        <begin position="241"/>
        <end position="421"/>
    </location>
</feature>
<protein>
    <submittedName>
        <fullName evidence="5">Uncharacterized protein</fullName>
    </submittedName>
</protein>
<evidence type="ECO:0000313" key="6">
    <source>
        <dbReference type="Proteomes" id="UP000494165"/>
    </source>
</evidence>
<dbReference type="Pfam" id="PF04054">
    <property type="entry name" value="Not1"/>
    <property type="match status" value="1"/>
</dbReference>
<organism evidence="5 6">
    <name type="scientific">Cloeon dipterum</name>
    <dbReference type="NCBI Taxonomy" id="197152"/>
    <lineage>
        <taxon>Eukaryota</taxon>
        <taxon>Metazoa</taxon>
        <taxon>Ecdysozoa</taxon>
        <taxon>Arthropoda</taxon>
        <taxon>Hexapoda</taxon>
        <taxon>Insecta</taxon>
        <taxon>Pterygota</taxon>
        <taxon>Palaeoptera</taxon>
        <taxon>Ephemeroptera</taxon>
        <taxon>Pisciforma</taxon>
        <taxon>Baetidae</taxon>
        <taxon>Cloeon</taxon>
    </lineage>
</organism>
<dbReference type="InterPro" id="IPR040398">
    <property type="entry name" value="Not1"/>
</dbReference>
<name>A0A8S1BZG9_9INSE</name>
<dbReference type="GO" id="GO:0017148">
    <property type="term" value="P:negative regulation of translation"/>
    <property type="evidence" value="ECO:0007669"/>
    <property type="project" value="InterPro"/>
</dbReference>
<gene>
    <name evidence="5" type="ORF">CLODIP_2_CD04958</name>
</gene>
<evidence type="ECO:0000259" key="4">
    <source>
        <dbReference type="Pfam" id="PF25097"/>
    </source>
</evidence>
<accession>A0A8S1BZG9</accession>
<dbReference type="Pfam" id="PF16415">
    <property type="entry name" value="CNOT1_CAF1_bind"/>
    <property type="match status" value="1"/>
</dbReference>
<keyword evidence="6" id="KW-1185">Reference proteome</keyword>
<feature type="domain" description="CCR4-Not complex component Not1 C-terminal" evidence="2">
    <location>
        <begin position="583"/>
        <end position="708"/>
    </location>
</feature>
<proteinExistence type="predicted"/>
<dbReference type="Proteomes" id="UP000494165">
    <property type="component" value="Unassembled WGS sequence"/>
</dbReference>
<dbReference type="Pfam" id="PF25097">
    <property type="entry name" value="ARM_Cnot1"/>
    <property type="match status" value="1"/>
</dbReference>